<name>A0A0R3TUA4_RODNA</name>
<accession>A0A0R3TUA4</accession>
<sequence>MENKDWKVGKRVEGRSIETSVKLGEALIFWSSCKKLTPIIYTLIVASLPRGYGNANCLVPSVLWAANRRLEIRLDSLPLTQLLPCELFTVKLNKPNLYSSVHNSELHSIPSTLLPTFFLSDSAWGHQQIEVYTISRWSHFERVRQ</sequence>
<keyword evidence="2" id="KW-1185">Reference proteome</keyword>
<dbReference type="Proteomes" id="UP000278807">
    <property type="component" value="Unassembled WGS sequence"/>
</dbReference>
<protein>
    <submittedName>
        <fullName evidence="3">FAA_hydrolase domain-containing protein</fullName>
    </submittedName>
</protein>
<dbReference type="WBParaSite" id="HNAJ_0001132901-mRNA-1">
    <property type="protein sequence ID" value="HNAJ_0001132901-mRNA-1"/>
    <property type="gene ID" value="HNAJ_0001132901"/>
</dbReference>
<reference evidence="1 2" key="2">
    <citation type="submission" date="2018-11" db="EMBL/GenBank/DDBJ databases">
        <authorList>
            <consortium name="Pathogen Informatics"/>
        </authorList>
    </citation>
    <scope>NUCLEOTIDE SEQUENCE [LARGE SCALE GENOMIC DNA]</scope>
</reference>
<reference evidence="3" key="1">
    <citation type="submission" date="2017-02" db="UniProtKB">
        <authorList>
            <consortium name="WormBaseParasite"/>
        </authorList>
    </citation>
    <scope>IDENTIFICATION</scope>
</reference>
<evidence type="ECO:0000313" key="3">
    <source>
        <dbReference type="WBParaSite" id="HNAJ_0001132901-mRNA-1"/>
    </source>
</evidence>
<proteinExistence type="predicted"/>
<organism evidence="3">
    <name type="scientific">Rodentolepis nana</name>
    <name type="common">Dwarf tapeworm</name>
    <name type="synonym">Hymenolepis nana</name>
    <dbReference type="NCBI Taxonomy" id="102285"/>
    <lineage>
        <taxon>Eukaryota</taxon>
        <taxon>Metazoa</taxon>
        <taxon>Spiralia</taxon>
        <taxon>Lophotrochozoa</taxon>
        <taxon>Platyhelminthes</taxon>
        <taxon>Cestoda</taxon>
        <taxon>Eucestoda</taxon>
        <taxon>Cyclophyllidea</taxon>
        <taxon>Hymenolepididae</taxon>
        <taxon>Rodentolepis</taxon>
    </lineage>
</organism>
<gene>
    <name evidence="1" type="ORF">HNAJ_LOCUS11319</name>
</gene>
<dbReference type="EMBL" id="UZAE01013506">
    <property type="protein sequence ID" value="VDO10142.1"/>
    <property type="molecule type" value="Genomic_DNA"/>
</dbReference>
<evidence type="ECO:0000313" key="1">
    <source>
        <dbReference type="EMBL" id="VDO10142.1"/>
    </source>
</evidence>
<dbReference type="AlphaFoldDB" id="A0A0R3TUA4"/>
<evidence type="ECO:0000313" key="2">
    <source>
        <dbReference type="Proteomes" id="UP000278807"/>
    </source>
</evidence>